<dbReference type="GO" id="GO:0005737">
    <property type="term" value="C:cytoplasm"/>
    <property type="evidence" value="ECO:0007669"/>
    <property type="project" value="TreeGrafter"/>
</dbReference>
<reference evidence="3 4" key="1">
    <citation type="submission" date="2016-06" db="EMBL/GenBank/DDBJ databases">
        <title>Genome sequence of endosymbiont of Candidatus Endolucinida thiodiazotropha.</title>
        <authorList>
            <person name="Poehlein A."/>
            <person name="Koenig S."/>
            <person name="Heiden S.E."/>
            <person name="Thuermer A."/>
            <person name="Voget S."/>
            <person name="Daniel R."/>
            <person name="Markert S."/>
            <person name="Gros O."/>
            <person name="Schweder T."/>
        </authorList>
    </citation>
    <scope>NUCLEOTIDE SEQUENCE [LARGE SCALE GENOMIC DNA]</scope>
    <source>
        <strain evidence="3 4">COS</strain>
    </source>
</reference>
<evidence type="ECO:0000313" key="4">
    <source>
        <dbReference type="Proteomes" id="UP000094769"/>
    </source>
</evidence>
<dbReference type="InterPro" id="IPR006680">
    <property type="entry name" value="Amidohydro-rel"/>
</dbReference>
<name>A0A7Z0VIA8_9GAMM</name>
<evidence type="ECO:0000259" key="2">
    <source>
        <dbReference type="Pfam" id="PF04909"/>
    </source>
</evidence>
<dbReference type="Pfam" id="PF04909">
    <property type="entry name" value="Amidohydro_2"/>
    <property type="match status" value="1"/>
</dbReference>
<comment type="caution">
    <text evidence="3">The sequence shown here is derived from an EMBL/GenBank/DDBJ whole genome shotgun (WGS) entry which is preliminary data.</text>
</comment>
<evidence type="ECO:0000256" key="1">
    <source>
        <dbReference type="ARBA" id="ARBA00023239"/>
    </source>
</evidence>
<dbReference type="SUPFAM" id="SSF51556">
    <property type="entry name" value="Metallo-dependent hydrolases"/>
    <property type="match status" value="1"/>
</dbReference>
<dbReference type="InterPro" id="IPR032466">
    <property type="entry name" value="Metal_Hydrolase"/>
</dbReference>
<keyword evidence="4" id="KW-1185">Reference proteome</keyword>
<dbReference type="InterPro" id="IPR032465">
    <property type="entry name" value="ACMSD"/>
</dbReference>
<dbReference type="Gene3D" id="3.20.20.140">
    <property type="entry name" value="Metal-dependent hydrolases"/>
    <property type="match status" value="1"/>
</dbReference>
<dbReference type="GO" id="GO:0016787">
    <property type="term" value="F:hydrolase activity"/>
    <property type="evidence" value="ECO:0007669"/>
    <property type="project" value="UniProtKB-KW"/>
</dbReference>
<proteinExistence type="predicted"/>
<dbReference type="PANTHER" id="PTHR21240">
    <property type="entry name" value="2-AMINO-3-CARBOXYLMUCONATE-6-SEMIALDEHYDE DECARBOXYLASE"/>
    <property type="match status" value="1"/>
</dbReference>
<dbReference type="PANTHER" id="PTHR21240:SF28">
    <property type="entry name" value="ISO-OROTATE DECARBOXYLASE (EUROFUNG)"/>
    <property type="match status" value="1"/>
</dbReference>
<dbReference type="Proteomes" id="UP000094769">
    <property type="component" value="Unassembled WGS sequence"/>
</dbReference>
<dbReference type="GO" id="GO:0016831">
    <property type="term" value="F:carboxy-lyase activity"/>
    <property type="evidence" value="ECO:0007669"/>
    <property type="project" value="InterPro"/>
</dbReference>
<keyword evidence="1" id="KW-0456">Lyase</keyword>
<keyword evidence="3" id="KW-0378">Hydrolase</keyword>
<sequence length="331" mass="38025">MRTIDIHTHLLNPEVAFDRPFDRVAVHLFARRLGVEPRALKQQPYQTYIEAMAKAVGESDSVEKTCLFGVDARFDEKGREVDRDKTVCAMSEDVLAVAAEYPDCFIPFLSVNPMRPGALDLLDEYAEKGCRGAKFLQNYWGIDLNSERLIPYYEKLKQHKLPLIVHIGSEYTIQSHPGYERIEMLDLPLACGVTVIAAHMGLGRVEHRVCAWRNLSKAPRHFDRDYFKLLAMLTQYQNLYADISAILVPLRARALRHLSEQKQVHEKILFGTDYPVPFTVRHNSFDLDGPTRRRIAQIANPFDRYAAVILEYFPDGSPIYRNHQKLLPAEQ</sequence>
<accession>A0A7Z0VIA8</accession>
<dbReference type="AlphaFoldDB" id="A0A7Z0VIA8"/>
<protein>
    <submittedName>
        <fullName evidence="3">Amidohydrolase</fullName>
    </submittedName>
</protein>
<dbReference type="RefSeq" id="WP_069127797.1">
    <property type="nucleotide sequence ID" value="NZ_MARB01000028.1"/>
</dbReference>
<dbReference type="EMBL" id="MARB01000028">
    <property type="protein sequence ID" value="ODJ86084.1"/>
    <property type="molecule type" value="Genomic_DNA"/>
</dbReference>
<evidence type="ECO:0000313" key="3">
    <source>
        <dbReference type="EMBL" id="ODJ86084.1"/>
    </source>
</evidence>
<dbReference type="OrthoDB" id="9771320at2"/>
<organism evidence="3 4">
    <name type="scientific">Candidatus Thiodiazotropha endolucinida</name>
    <dbReference type="NCBI Taxonomy" id="1655433"/>
    <lineage>
        <taxon>Bacteria</taxon>
        <taxon>Pseudomonadati</taxon>
        <taxon>Pseudomonadota</taxon>
        <taxon>Gammaproteobacteria</taxon>
        <taxon>Chromatiales</taxon>
        <taxon>Sedimenticolaceae</taxon>
        <taxon>Candidatus Thiodiazotropha</taxon>
    </lineage>
</organism>
<feature type="domain" description="Amidohydrolase-related" evidence="2">
    <location>
        <begin position="4"/>
        <end position="277"/>
    </location>
</feature>
<gene>
    <name evidence="3" type="ORF">CODIS_37190</name>
</gene>
<dbReference type="GO" id="GO:0019748">
    <property type="term" value="P:secondary metabolic process"/>
    <property type="evidence" value="ECO:0007669"/>
    <property type="project" value="TreeGrafter"/>
</dbReference>